<name>A0A9N7U3S2_PLEPL</name>
<dbReference type="AlphaFoldDB" id="A0A9N7U3S2"/>
<evidence type="ECO:0000256" key="2">
    <source>
        <dbReference type="SAM" id="Phobius"/>
    </source>
</evidence>
<comment type="caution">
    <text evidence="3">The sequence shown here is derived from an EMBL/GenBank/DDBJ whole genome shotgun (WGS) entry which is preliminary data.</text>
</comment>
<sequence>MSKDSTSEEPPGAISTREETNQSRLGRKSLLCQCGHIALVQGLGRTDLTLEDFGSTLRLGVCWGVICATVLLVLQGLRDHAMGSGMCQWLLMWLYACGWFFHSEPQFFHCIIVHLCAHGFQFPHLWTCSFLL</sequence>
<protein>
    <submittedName>
        <fullName evidence="3">Uncharacterized protein</fullName>
    </submittedName>
</protein>
<evidence type="ECO:0000313" key="3">
    <source>
        <dbReference type="EMBL" id="CAB1423757.1"/>
    </source>
</evidence>
<dbReference type="EMBL" id="CADEAL010000677">
    <property type="protein sequence ID" value="CAB1423757.1"/>
    <property type="molecule type" value="Genomic_DNA"/>
</dbReference>
<keyword evidence="4" id="KW-1185">Reference proteome</keyword>
<keyword evidence="2" id="KW-0812">Transmembrane</keyword>
<proteinExistence type="predicted"/>
<keyword evidence="2" id="KW-1133">Transmembrane helix</keyword>
<accession>A0A9N7U3S2</accession>
<feature type="region of interest" description="Disordered" evidence="1">
    <location>
        <begin position="1"/>
        <end position="22"/>
    </location>
</feature>
<dbReference type="Proteomes" id="UP001153269">
    <property type="component" value="Unassembled WGS sequence"/>
</dbReference>
<gene>
    <name evidence="3" type="ORF">PLEPLA_LOCUS11678</name>
</gene>
<reference evidence="3" key="1">
    <citation type="submission" date="2020-03" db="EMBL/GenBank/DDBJ databases">
        <authorList>
            <person name="Weist P."/>
        </authorList>
    </citation>
    <scope>NUCLEOTIDE SEQUENCE</scope>
</reference>
<feature type="transmembrane region" description="Helical" evidence="2">
    <location>
        <begin position="56"/>
        <end position="74"/>
    </location>
</feature>
<keyword evidence="2" id="KW-0472">Membrane</keyword>
<evidence type="ECO:0000313" key="4">
    <source>
        <dbReference type="Proteomes" id="UP001153269"/>
    </source>
</evidence>
<evidence type="ECO:0000256" key="1">
    <source>
        <dbReference type="SAM" id="MobiDB-lite"/>
    </source>
</evidence>
<organism evidence="3 4">
    <name type="scientific">Pleuronectes platessa</name>
    <name type="common">European plaice</name>
    <dbReference type="NCBI Taxonomy" id="8262"/>
    <lineage>
        <taxon>Eukaryota</taxon>
        <taxon>Metazoa</taxon>
        <taxon>Chordata</taxon>
        <taxon>Craniata</taxon>
        <taxon>Vertebrata</taxon>
        <taxon>Euteleostomi</taxon>
        <taxon>Actinopterygii</taxon>
        <taxon>Neopterygii</taxon>
        <taxon>Teleostei</taxon>
        <taxon>Neoteleostei</taxon>
        <taxon>Acanthomorphata</taxon>
        <taxon>Carangaria</taxon>
        <taxon>Pleuronectiformes</taxon>
        <taxon>Pleuronectoidei</taxon>
        <taxon>Pleuronectidae</taxon>
        <taxon>Pleuronectes</taxon>
    </lineage>
</organism>